<keyword evidence="6" id="KW-1185">Reference proteome</keyword>
<dbReference type="SUPFAM" id="SSF51182">
    <property type="entry name" value="RmlC-like cupins"/>
    <property type="match status" value="1"/>
</dbReference>
<feature type="domain" description="HTH araC/xylS-type" evidence="4">
    <location>
        <begin position="182"/>
        <end position="280"/>
    </location>
</feature>
<dbReference type="InterPro" id="IPR009057">
    <property type="entry name" value="Homeodomain-like_sf"/>
</dbReference>
<keyword evidence="3" id="KW-0804">Transcription</keyword>
<organism evidence="5 6">
    <name type="scientific">Flavobacterium fluvii</name>
    <dbReference type="NCBI Taxonomy" id="468056"/>
    <lineage>
        <taxon>Bacteria</taxon>
        <taxon>Pseudomonadati</taxon>
        <taxon>Bacteroidota</taxon>
        <taxon>Flavobacteriia</taxon>
        <taxon>Flavobacteriales</taxon>
        <taxon>Flavobacteriaceae</taxon>
        <taxon>Flavobacterium</taxon>
    </lineage>
</organism>
<evidence type="ECO:0000256" key="1">
    <source>
        <dbReference type="ARBA" id="ARBA00023015"/>
    </source>
</evidence>
<dbReference type="SUPFAM" id="SSF46689">
    <property type="entry name" value="Homeodomain-like"/>
    <property type="match status" value="2"/>
</dbReference>
<dbReference type="PANTHER" id="PTHR43280">
    <property type="entry name" value="ARAC-FAMILY TRANSCRIPTIONAL REGULATOR"/>
    <property type="match status" value="1"/>
</dbReference>
<keyword evidence="1" id="KW-0805">Transcription regulation</keyword>
<evidence type="ECO:0000259" key="4">
    <source>
        <dbReference type="PROSITE" id="PS01124"/>
    </source>
</evidence>
<dbReference type="PROSITE" id="PS01124">
    <property type="entry name" value="HTH_ARAC_FAMILY_2"/>
    <property type="match status" value="1"/>
</dbReference>
<protein>
    <submittedName>
        <fullName evidence="5">Transcriptional regulator, AraC family</fullName>
    </submittedName>
</protein>
<dbReference type="InterPro" id="IPR018062">
    <property type="entry name" value="HTH_AraC-typ_CS"/>
</dbReference>
<dbReference type="InterPro" id="IPR011051">
    <property type="entry name" value="RmlC_Cupin_sf"/>
</dbReference>
<dbReference type="PANTHER" id="PTHR43280:SF2">
    <property type="entry name" value="HTH-TYPE TRANSCRIPTIONAL REGULATOR EXSA"/>
    <property type="match status" value="1"/>
</dbReference>
<dbReference type="GO" id="GO:0003700">
    <property type="term" value="F:DNA-binding transcription factor activity"/>
    <property type="evidence" value="ECO:0007669"/>
    <property type="project" value="InterPro"/>
</dbReference>
<dbReference type="OrthoDB" id="1410704at2"/>
<dbReference type="AlphaFoldDB" id="A0A1M5HLM4"/>
<dbReference type="EMBL" id="FQWB01000002">
    <property type="protein sequence ID" value="SHG16830.1"/>
    <property type="molecule type" value="Genomic_DNA"/>
</dbReference>
<dbReference type="Proteomes" id="UP000184516">
    <property type="component" value="Unassembled WGS sequence"/>
</dbReference>
<dbReference type="STRING" id="468056.SAMN05443549_102286"/>
<name>A0A1M5HLM4_9FLAO</name>
<dbReference type="PROSITE" id="PS00041">
    <property type="entry name" value="HTH_ARAC_FAMILY_1"/>
    <property type="match status" value="1"/>
</dbReference>
<dbReference type="Pfam" id="PF12833">
    <property type="entry name" value="HTH_18"/>
    <property type="match status" value="1"/>
</dbReference>
<reference evidence="6" key="1">
    <citation type="submission" date="2016-11" db="EMBL/GenBank/DDBJ databases">
        <authorList>
            <person name="Varghese N."/>
            <person name="Submissions S."/>
        </authorList>
    </citation>
    <scope>NUCLEOTIDE SEQUENCE [LARGE SCALE GENOMIC DNA]</scope>
    <source>
        <strain evidence="6">DSM 19978</strain>
    </source>
</reference>
<dbReference type="InterPro" id="IPR014710">
    <property type="entry name" value="RmlC-like_jellyroll"/>
</dbReference>
<dbReference type="SMART" id="SM00342">
    <property type="entry name" value="HTH_ARAC"/>
    <property type="match status" value="1"/>
</dbReference>
<sequence>MKAEYRNVMDNNEHSLRVSFFQDNEFPASWHFHPQYELTYIVSSSGMRYVGDSIHNFGKGDFVLVGTNLPHSWKTVGAQTSKVEAVIIQWNEDLLGNDWIQKPEFYTIKKMLELSARGIKFPVKTAVKMEERLMDLVDLPPFEKLMRFVELLNELSSKKDFTLLSSSSFKTNITTEDSDRISIIQAYVKNNVQSKIQLSEVAGLVGLTEVSFCRYFKKVHNKTFVTFLNEFRIALACQLLIEKDHTVSEIGYQCGFNSISLFHRLFIRFIKLTPLEYRNSYKSI</sequence>
<dbReference type="Gene3D" id="2.60.120.10">
    <property type="entry name" value="Jelly Rolls"/>
    <property type="match status" value="1"/>
</dbReference>
<dbReference type="CDD" id="cd06976">
    <property type="entry name" value="cupin_MtlR-like_N"/>
    <property type="match status" value="1"/>
</dbReference>
<evidence type="ECO:0000313" key="5">
    <source>
        <dbReference type="EMBL" id="SHG16830.1"/>
    </source>
</evidence>
<evidence type="ECO:0000313" key="6">
    <source>
        <dbReference type="Proteomes" id="UP000184516"/>
    </source>
</evidence>
<accession>A0A1M5HLM4</accession>
<evidence type="ECO:0000256" key="2">
    <source>
        <dbReference type="ARBA" id="ARBA00023125"/>
    </source>
</evidence>
<evidence type="ECO:0000256" key="3">
    <source>
        <dbReference type="ARBA" id="ARBA00023163"/>
    </source>
</evidence>
<dbReference type="InterPro" id="IPR018060">
    <property type="entry name" value="HTH_AraC"/>
</dbReference>
<dbReference type="Gene3D" id="1.10.10.60">
    <property type="entry name" value="Homeodomain-like"/>
    <property type="match status" value="2"/>
</dbReference>
<proteinExistence type="predicted"/>
<keyword evidence="2" id="KW-0238">DNA-binding</keyword>
<dbReference type="RefSeq" id="WP_073369282.1">
    <property type="nucleotide sequence ID" value="NZ_FQWB01000002.1"/>
</dbReference>
<dbReference type="GO" id="GO:0043565">
    <property type="term" value="F:sequence-specific DNA binding"/>
    <property type="evidence" value="ECO:0007669"/>
    <property type="project" value="InterPro"/>
</dbReference>
<gene>
    <name evidence="5" type="ORF">SAMN05443549_102286</name>
</gene>